<organism evidence="8">
    <name type="scientific">candidate division WS2 bacterium ADurb.Bin280</name>
    <dbReference type="NCBI Taxonomy" id="1852829"/>
    <lineage>
        <taxon>Bacteria</taxon>
        <taxon>candidate division WS2</taxon>
    </lineage>
</organism>
<sequence>MKTYENLLKAITGESVARNKYTFYAKEARKKNLECIARIFEETADNERAHAEELLEALPENIKTQVEMEISPLSSDEAVNLEHAAGGENYEHTSMYPEFKKIAQEEGLKEIASLFQEISEVEEKHEERYRKILKNAKDGTLHKREEAIEWKCLNCGYVHHGKEAPKKCPVCKKPQGWYEPRGINW</sequence>
<dbReference type="InterPro" id="IPR024934">
    <property type="entry name" value="Rubredoxin-like_dom"/>
</dbReference>
<dbReference type="InterPro" id="IPR003251">
    <property type="entry name" value="Rr_diiron-bd_dom"/>
</dbReference>
<dbReference type="InterPro" id="IPR009040">
    <property type="entry name" value="Ferritin-like_diiron"/>
</dbReference>
<evidence type="ECO:0000256" key="2">
    <source>
        <dbReference type="ARBA" id="ARBA00022448"/>
    </source>
</evidence>
<gene>
    <name evidence="8" type="primary">rbr</name>
    <name evidence="8" type="ORF">BWY43_00240</name>
</gene>
<keyword evidence="2" id="KW-0813">Transport</keyword>
<feature type="domain" description="Ferritin-like diiron" evidence="7">
    <location>
        <begin position="1"/>
        <end position="140"/>
    </location>
</feature>
<dbReference type="AlphaFoldDB" id="A0A1V5SF70"/>
<dbReference type="InterPro" id="IPR012347">
    <property type="entry name" value="Ferritin-like"/>
</dbReference>
<evidence type="ECO:0000313" key="8">
    <source>
        <dbReference type="EMBL" id="OQA52954.1"/>
    </source>
</evidence>
<protein>
    <submittedName>
        <fullName evidence="8">Rubrerythrin</fullName>
    </submittedName>
</protein>
<accession>A0A1V5SF70</accession>
<dbReference type="Pfam" id="PF02915">
    <property type="entry name" value="Rubrerythrin"/>
    <property type="match status" value="1"/>
</dbReference>
<dbReference type="CDD" id="cd01041">
    <property type="entry name" value="Rubrerythrin"/>
    <property type="match status" value="1"/>
</dbReference>
<name>A0A1V5SF70_9BACT</name>
<evidence type="ECO:0000259" key="7">
    <source>
        <dbReference type="PROSITE" id="PS50905"/>
    </source>
</evidence>
<evidence type="ECO:0000256" key="1">
    <source>
        <dbReference type="ARBA" id="ARBA00001965"/>
    </source>
</evidence>
<dbReference type="PANTHER" id="PTHR43865:SF1">
    <property type="entry name" value="RUBRERYTHRIN-RELATED"/>
    <property type="match status" value="1"/>
</dbReference>
<dbReference type="InterPro" id="IPR009078">
    <property type="entry name" value="Ferritin-like_SF"/>
</dbReference>
<dbReference type="PROSITE" id="PS50903">
    <property type="entry name" value="RUBREDOXIN_LIKE"/>
    <property type="match status" value="1"/>
</dbReference>
<dbReference type="PANTHER" id="PTHR43865">
    <property type="entry name" value="RUBRERYTHRIN-RELATED"/>
    <property type="match status" value="1"/>
</dbReference>
<dbReference type="GO" id="GO:0016491">
    <property type="term" value="F:oxidoreductase activity"/>
    <property type="evidence" value="ECO:0007669"/>
    <property type="project" value="InterPro"/>
</dbReference>
<comment type="caution">
    <text evidence="8">The sequence shown here is derived from an EMBL/GenBank/DDBJ whole genome shotgun (WGS) entry which is preliminary data.</text>
</comment>
<comment type="cofactor">
    <cofactor evidence="1">
        <name>Fe(3+)</name>
        <dbReference type="ChEBI" id="CHEBI:29034"/>
    </cofactor>
</comment>
<keyword evidence="3" id="KW-0479">Metal-binding</keyword>
<reference evidence="8" key="1">
    <citation type="submission" date="2017-02" db="EMBL/GenBank/DDBJ databases">
        <title>Delving into the versatile metabolic prowess of the omnipresent phylum Bacteroidetes.</title>
        <authorList>
            <person name="Nobu M.K."/>
            <person name="Mei R."/>
            <person name="Narihiro T."/>
            <person name="Kuroda K."/>
            <person name="Liu W.-T."/>
        </authorList>
    </citation>
    <scope>NUCLEOTIDE SEQUENCE</scope>
    <source>
        <strain evidence="8">ADurb.Bin280</strain>
    </source>
</reference>
<dbReference type="SUPFAM" id="SSF47240">
    <property type="entry name" value="Ferritin-like"/>
    <property type="match status" value="1"/>
</dbReference>
<dbReference type="InterPro" id="IPR052364">
    <property type="entry name" value="Rubrerythrin"/>
</dbReference>
<evidence type="ECO:0000256" key="4">
    <source>
        <dbReference type="ARBA" id="ARBA00022982"/>
    </source>
</evidence>
<keyword evidence="5" id="KW-0408">Iron</keyword>
<evidence type="ECO:0000259" key="6">
    <source>
        <dbReference type="PROSITE" id="PS50903"/>
    </source>
</evidence>
<dbReference type="EMBL" id="MWBO01000016">
    <property type="protein sequence ID" value="OQA52954.1"/>
    <property type="molecule type" value="Genomic_DNA"/>
</dbReference>
<dbReference type="NCBIfam" id="NF045767">
    <property type="entry name" value="RuberyRbr"/>
    <property type="match status" value="1"/>
</dbReference>
<evidence type="ECO:0000256" key="3">
    <source>
        <dbReference type="ARBA" id="ARBA00022723"/>
    </source>
</evidence>
<dbReference type="InterPro" id="IPR048574">
    <property type="entry name" value="RUBY_RBDX"/>
</dbReference>
<dbReference type="Pfam" id="PF21349">
    <property type="entry name" value="RUBY_RBDX"/>
    <property type="match status" value="1"/>
</dbReference>
<dbReference type="Proteomes" id="UP000485367">
    <property type="component" value="Unassembled WGS sequence"/>
</dbReference>
<proteinExistence type="predicted"/>
<keyword evidence="4" id="KW-0249">Electron transport</keyword>
<feature type="domain" description="Rubredoxin-like" evidence="6">
    <location>
        <begin position="147"/>
        <end position="181"/>
    </location>
</feature>
<dbReference type="Gene3D" id="2.20.28.10">
    <property type="match status" value="1"/>
</dbReference>
<dbReference type="PROSITE" id="PS50905">
    <property type="entry name" value="FERRITIN_LIKE"/>
    <property type="match status" value="1"/>
</dbReference>
<dbReference type="GO" id="GO:0005506">
    <property type="term" value="F:iron ion binding"/>
    <property type="evidence" value="ECO:0007669"/>
    <property type="project" value="InterPro"/>
</dbReference>
<dbReference type="Gene3D" id="1.20.1260.10">
    <property type="match status" value="1"/>
</dbReference>
<evidence type="ECO:0000256" key="5">
    <source>
        <dbReference type="ARBA" id="ARBA00023004"/>
    </source>
</evidence>
<dbReference type="SUPFAM" id="SSF57802">
    <property type="entry name" value="Rubredoxin-like"/>
    <property type="match status" value="1"/>
</dbReference>